<reference evidence="2" key="1">
    <citation type="journal article" date="2019" name="Gigascience">
        <title>De novo genome assembly of the endangered Acer yangbiense, a plant species with extremely small populations endemic to Yunnan Province, China.</title>
        <authorList>
            <person name="Yang J."/>
            <person name="Wariss H.M."/>
            <person name="Tao L."/>
            <person name="Zhang R."/>
            <person name="Yun Q."/>
            <person name="Hollingsworth P."/>
            <person name="Dao Z."/>
            <person name="Luo G."/>
            <person name="Guo H."/>
            <person name="Ma Y."/>
            <person name="Sun W."/>
        </authorList>
    </citation>
    <scope>NUCLEOTIDE SEQUENCE [LARGE SCALE GENOMIC DNA]</scope>
    <source>
        <strain evidence="2">cv. br00</strain>
    </source>
</reference>
<dbReference type="Proteomes" id="UP000326939">
    <property type="component" value="Chromosome 15"/>
</dbReference>
<proteinExistence type="predicted"/>
<evidence type="ECO:0000313" key="2">
    <source>
        <dbReference type="Proteomes" id="UP000326939"/>
    </source>
</evidence>
<sequence>MGTSPAVVAGNHIFHVGLSNASVGNELKESSSLKGNDAPLLERDQRTVKSRDFKDRVTVSKFMESYAFGSNANGPSGEEDVVND</sequence>
<accession>A0A5N5K4W1</accession>
<name>A0A5N5K4W1_9ROSI</name>
<dbReference type="EMBL" id="VDCV01000015">
    <property type="protein sequence ID" value="KAB5524790.1"/>
    <property type="molecule type" value="Genomic_DNA"/>
</dbReference>
<comment type="caution">
    <text evidence="1">The sequence shown here is derived from an EMBL/GenBank/DDBJ whole genome shotgun (WGS) entry which is preliminary data.</text>
</comment>
<evidence type="ECO:0000313" key="1">
    <source>
        <dbReference type="EMBL" id="KAB5524790.1"/>
    </source>
</evidence>
<protein>
    <submittedName>
        <fullName evidence="1">Uncharacterized protein</fullName>
    </submittedName>
</protein>
<gene>
    <name evidence="1" type="ORF">DKX38_022539</name>
</gene>
<keyword evidence="2" id="KW-1185">Reference proteome</keyword>
<organism evidence="1 2">
    <name type="scientific">Salix brachista</name>
    <dbReference type="NCBI Taxonomy" id="2182728"/>
    <lineage>
        <taxon>Eukaryota</taxon>
        <taxon>Viridiplantae</taxon>
        <taxon>Streptophyta</taxon>
        <taxon>Embryophyta</taxon>
        <taxon>Tracheophyta</taxon>
        <taxon>Spermatophyta</taxon>
        <taxon>Magnoliopsida</taxon>
        <taxon>eudicotyledons</taxon>
        <taxon>Gunneridae</taxon>
        <taxon>Pentapetalae</taxon>
        <taxon>rosids</taxon>
        <taxon>fabids</taxon>
        <taxon>Malpighiales</taxon>
        <taxon>Salicaceae</taxon>
        <taxon>Saliceae</taxon>
        <taxon>Salix</taxon>
    </lineage>
</organism>
<dbReference type="AlphaFoldDB" id="A0A5N5K4W1"/>